<dbReference type="InterPro" id="IPR039349">
    <property type="entry name" value="PRIN2"/>
</dbReference>
<organism evidence="1 2">
    <name type="scientific">Zingiber officinale</name>
    <name type="common">Ginger</name>
    <name type="synonym">Amomum zingiber</name>
    <dbReference type="NCBI Taxonomy" id="94328"/>
    <lineage>
        <taxon>Eukaryota</taxon>
        <taxon>Viridiplantae</taxon>
        <taxon>Streptophyta</taxon>
        <taxon>Embryophyta</taxon>
        <taxon>Tracheophyta</taxon>
        <taxon>Spermatophyta</taxon>
        <taxon>Magnoliopsida</taxon>
        <taxon>Liliopsida</taxon>
        <taxon>Zingiberales</taxon>
        <taxon>Zingiberaceae</taxon>
        <taxon>Zingiber</taxon>
    </lineage>
</organism>
<keyword evidence="2" id="KW-1185">Reference proteome</keyword>
<comment type="caution">
    <text evidence="1">The sequence shown here is derived from an EMBL/GenBank/DDBJ whole genome shotgun (WGS) entry which is preliminary data.</text>
</comment>
<dbReference type="Proteomes" id="UP000734854">
    <property type="component" value="Unassembled WGS sequence"/>
</dbReference>
<protein>
    <submittedName>
        <fullName evidence="1">Uncharacterized protein</fullName>
    </submittedName>
</protein>
<name>A0A8J5G8A1_ZINOF</name>
<sequence>MMPMATVRASALLPSPLLPPLSRSRPSSLPPPFPSLFYRPFSPPSLLPARSRLSSAPPPSSFRRSSRFSRRPDRLLCRAAEYQFPDPIPEFALAETTRFRTHMLERLTKKKEYFGDSVGEVVDVCTENRVPANITNVAWMKPSKRSMQLIVGERPRSASGFDSPCALFAQGCLMPTTACRIDGS</sequence>
<gene>
    <name evidence="1" type="ORF">ZIOFF_048798</name>
</gene>
<dbReference type="AlphaFoldDB" id="A0A8J5G8A1"/>
<proteinExistence type="predicted"/>
<dbReference type="PANTHER" id="PTHR35987">
    <property type="entry name" value="PROTEIN PLASTID REDOX INSENSITIVE 2, CHLOROPLASTIC-RELATED"/>
    <property type="match status" value="1"/>
</dbReference>
<evidence type="ECO:0000313" key="1">
    <source>
        <dbReference type="EMBL" id="KAG6493795.1"/>
    </source>
</evidence>
<dbReference type="GO" id="GO:0010468">
    <property type="term" value="P:regulation of gene expression"/>
    <property type="evidence" value="ECO:0007669"/>
    <property type="project" value="InterPro"/>
</dbReference>
<accession>A0A8J5G8A1</accession>
<dbReference type="PANTHER" id="PTHR35987:SF2">
    <property type="entry name" value="PROTEIN PLASTID REDOX INSENSITIVE 2, CHLOROPLASTIC"/>
    <property type="match status" value="1"/>
</dbReference>
<reference evidence="1 2" key="1">
    <citation type="submission" date="2020-08" db="EMBL/GenBank/DDBJ databases">
        <title>Plant Genome Project.</title>
        <authorList>
            <person name="Zhang R.-G."/>
        </authorList>
    </citation>
    <scope>NUCLEOTIDE SEQUENCE [LARGE SCALE GENOMIC DNA]</scope>
    <source>
        <tissue evidence="1">Rhizome</tissue>
    </source>
</reference>
<dbReference type="EMBL" id="JACMSC010000013">
    <property type="protein sequence ID" value="KAG6493795.1"/>
    <property type="molecule type" value="Genomic_DNA"/>
</dbReference>
<evidence type="ECO:0000313" key="2">
    <source>
        <dbReference type="Proteomes" id="UP000734854"/>
    </source>
</evidence>